<evidence type="ECO:0000313" key="13">
    <source>
        <dbReference type="EMBL" id="GIH40446.1"/>
    </source>
</evidence>
<dbReference type="Gene3D" id="1.10.287.130">
    <property type="match status" value="1"/>
</dbReference>
<dbReference type="Proteomes" id="UP000603904">
    <property type="component" value="Unassembled WGS sequence"/>
</dbReference>
<gene>
    <name evidence="13" type="ORF">Mco01_34460</name>
</gene>
<dbReference type="PANTHER" id="PTHR45436:SF5">
    <property type="entry name" value="SENSOR HISTIDINE KINASE TRCS"/>
    <property type="match status" value="1"/>
</dbReference>
<evidence type="ECO:0000256" key="1">
    <source>
        <dbReference type="ARBA" id="ARBA00000085"/>
    </source>
</evidence>
<evidence type="ECO:0000256" key="8">
    <source>
        <dbReference type="ARBA" id="ARBA00022989"/>
    </source>
</evidence>
<evidence type="ECO:0000259" key="11">
    <source>
        <dbReference type="PROSITE" id="PS50109"/>
    </source>
</evidence>
<dbReference type="PANTHER" id="PTHR45436">
    <property type="entry name" value="SENSOR HISTIDINE KINASE YKOH"/>
    <property type="match status" value="1"/>
</dbReference>
<dbReference type="Gene3D" id="3.30.565.10">
    <property type="entry name" value="Histidine kinase-like ATPase, C-terminal domain"/>
    <property type="match status" value="1"/>
</dbReference>
<evidence type="ECO:0000256" key="10">
    <source>
        <dbReference type="ARBA" id="ARBA00023136"/>
    </source>
</evidence>
<dbReference type="CDD" id="cd06225">
    <property type="entry name" value="HAMP"/>
    <property type="match status" value="1"/>
</dbReference>
<dbReference type="SMART" id="SM00304">
    <property type="entry name" value="HAMP"/>
    <property type="match status" value="1"/>
</dbReference>
<feature type="domain" description="HAMP" evidence="12">
    <location>
        <begin position="195"/>
        <end position="248"/>
    </location>
</feature>
<dbReference type="InterPro" id="IPR036097">
    <property type="entry name" value="HisK_dim/P_sf"/>
</dbReference>
<evidence type="ECO:0000256" key="3">
    <source>
        <dbReference type="ARBA" id="ARBA00012438"/>
    </source>
</evidence>
<dbReference type="SMART" id="SM00388">
    <property type="entry name" value="HisKA"/>
    <property type="match status" value="1"/>
</dbReference>
<evidence type="ECO:0000259" key="12">
    <source>
        <dbReference type="PROSITE" id="PS50885"/>
    </source>
</evidence>
<dbReference type="CDD" id="cd00082">
    <property type="entry name" value="HisKA"/>
    <property type="match status" value="1"/>
</dbReference>
<feature type="domain" description="Histidine kinase" evidence="11">
    <location>
        <begin position="263"/>
        <end position="470"/>
    </location>
</feature>
<comment type="catalytic activity">
    <reaction evidence="1">
        <text>ATP + protein L-histidine = ADP + protein N-phospho-L-histidine.</text>
        <dbReference type="EC" id="2.7.13.3"/>
    </reaction>
</comment>
<dbReference type="EC" id="2.7.13.3" evidence="3"/>
<keyword evidence="8" id="KW-1133">Transmembrane helix</keyword>
<reference evidence="13 14" key="1">
    <citation type="submission" date="2021-01" db="EMBL/GenBank/DDBJ databases">
        <title>Whole genome shotgun sequence of Microbispora corallina NBRC 16416.</title>
        <authorList>
            <person name="Komaki H."/>
            <person name="Tamura T."/>
        </authorList>
    </citation>
    <scope>NUCLEOTIDE SEQUENCE [LARGE SCALE GENOMIC DNA]</scope>
    <source>
        <strain evidence="13 14">NBRC 16416</strain>
    </source>
</reference>
<dbReference type="SUPFAM" id="SSF47384">
    <property type="entry name" value="Homodimeric domain of signal transducing histidine kinase"/>
    <property type="match status" value="1"/>
</dbReference>
<dbReference type="InterPro" id="IPR036890">
    <property type="entry name" value="HATPase_C_sf"/>
</dbReference>
<keyword evidence="6" id="KW-0812">Transmembrane</keyword>
<dbReference type="PRINTS" id="PR00344">
    <property type="entry name" value="BCTRLSENSOR"/>
</dbReference>
<dbReference type="Gene3D" id="6.10.340.10">
    <property type="match status" value="1"/>
</dbReference>
<dbReference type="Pfam" id="PF00512">
    <property type="entry name" value="HisKA"/>
    <property type="match status" value="1"/>
</dbReference>
<keyword evidence="7" id="KW-0418">Kinase</keyword>
<dbReference type="InterPro" id="IPR003594">
    <property type="entry name" value="HATPase_dom"/>
</dbReference>
<evidence type="ECO:0000313" key="14">
    <source>
        <dbReference type="Proteomes" id="UP000603904"/>
    </source>
</evidence>
<keyword evidence="5" id="KW-0808">Transferase</keyword>
<dbReference type="InterPro" id="IPR005467">
    <property type="entry name" value="His_kinase_dom"/>
</dbReference>
<dbReference type="InterPro" id="IPR003661">
    <property type="entry name" value="HisK_dim/P_dom"/>
</dbReference>
<name>A0ABQ4G082_9ACTN</name>
<accession>A0ABQ4G082</accession>
<dbReference type="SUPFAM" id="SSF55874">
    <property type="entry name" value="ATPase domain of HSP90 chaperone/DNA topoisomerase II/histidine kinase"/>
    <property type="match status" value="1"/>
</dbReference>
<dbReference type="CDD" id="cd00075">
    <property type="entry name" value="HATPase"/>
    <property type="match status" value="1"/>
</dbReference>
<sequence>MSHVKGPLIERLRRTPARLGPRSIKGRLTVLVTLLAAILLAPTGLVGALTARQTFSSTLWLDARRQAVLTGAAVRAGQLHDAVRPRVAGVDLVQVVGAHREVLASSPAARGLPVLSDALPTALDPIKEVRTCRIPGLGCLHLAAVRLSPSPSSPVVYAGRPVSGLNPVGVFDSFFIAEVAVLLVLTAWGTWKIAGRTLRPVEGIRSQLAAINVHDLSERVPEPSGHDEVAELARTVNGTLGRIEKAKSVTERALRQQRQFAADASHELRTPLAGLRAQLEEAQLHPQETDLGDLLEHALSDVDRLEGIIGDLLLLARVGALQPESWTPLDLGDLVRQETRRRCDRLPVRLRLEDGVTVNAYRGHLARLLTNLLDNAQRHGRRGVEVAVRRSDSMAELSVSDDGAGVPEADRERIFERFTRLDAARSRDQGGSGLGLAIARDIADAHSGTLEVEESPSGGARFVLRLPFEGCPPQDEAPAMRQPLKTA</sequence>
<protein>
    <recommendedName>
        <fullName evidence="3">histidine kinase</fullName>
        <ecNumber evidence="3">2.7.13.3</ecNumber>
    </recommendedName>
</protein>
<evidence type="ECO:0000256" key="4">
    <source>
        <dbReference type="ARBA" id="ARBA00022553"/>
    </source>
</evidence>
<evidence type="ECO:0000256" key="2">
    <source>
        <dbReference type="ARBA" id="ARBA00004236"/>
    </source>
</evidence>
<comment type="subcellular location">
    <subcellularLocation>
        <location evidence="2">Cell membrane</location>
    </subcellularLocation>
</comment>
<keyword evidence="10" id="KW-0472">Membrane</keyword>
<dbReference type="InterPro" id="IPR050428">
    <property type="entry name" value="TCS_sensor_his_kinase"/>
</dbReference>
<proteinExistence type="predicted"/>
<dbReference type="InterPro" id="IPR003660">
    <property type="entry name" value="HAMP_dom"/>
</dbReference>
<keyword evidence="9" id="KW-0902">Two-component regulatory system</keyword>
<dbReference type="SMART" id="SM00387">
    <property type="entry name" value="HATPase_c"/>
    <property type="match status" value="1"/>
</dbReference>
<dbReference type="Pfam" id="PF00672">
    <property type="entry name" value="HAMP"/>
    <property type="match status" value="1"/>
</dbReference>
<keyword evidence="14" id="KW-1185">Reference proteome</keyword>
<evidence type="ECO:0000256" key="6">
    <source>
        <dbReference type="ARBA" id="ARBA00022692"/>
    </source>
</evidence>
<keyword evidence="4" id="KW-0597">Phosphoprotein</keyword>
<evidence type="ECO:0000256" key="7">
    <source>
        <dbReference type="ARBA" id="ARBA00022777"/>
    </source>
</evidence>
<dbReference type="InterPro" id="IPR004358">
    <property type="entry name" value="Sig_transdc_His_kin-like_C"/>
</dbReference>
<dbReference type="PROSITE" id="PS50109">
    <property type="entry name" value="HIS_KIN"/>
    <property type="match status" value="1"/>
</dbReference>
<evidence type="ECO:0000256" key="5">
    <source>
        <dbReference type="ARBA" id="ARBA00022679"/>
    </source>
</evidence>
<dbReference type="PROSITE" id="PS50885">
    <property type="entry name" value="HAMP"/>
    <property type="match status" value="1"/>
</dbReference>
<evidence type="ECO:0000256" key="9">
    <source>
        <dbReference type="ARBA" id="ARBA00023012"/>
    </source>
</evidence>
<comment type="caution">
    <text evidence="13">The sequence shown here is derived from an EMBL/GenBank/DDBJ whole genome shotgun (WGS) entry which is preliminary data.</text>
</comment>
<dbReference type="EMBL" id="BOOC01000014">
    <property type="protein sequence ID" value="GIH40446.1"/>
    <property type="molecule type" value="Genomic_DNA"/>
</dbReference>
<dbReference type="Pfam" id="PF02518">
    <property type="entry name" value="HATPase_c"/>
    <property type="match status" value="1"/>
</dbReference>
<organism evidence="13 14">
    <name type="scientific">Microbispora corallina</name>
    <dbReference type="NCBI Taxonomy" id="83302"/>
    <lineage>
        <taxon>Bacteria</taxon>
        <taxon>Bacillati</taxon>
        <taxon>Actinomycetota</taxon>
        <taxon>Actinomycetes</taxon>
        <taxon>Streptosporangiales</taxon>
        <taxon>Streptosporangiaceae</taxon>
        <taxon>Microbispora</taxon>
    </lineage>
</organism>